<evidence type="ECO:0000313" key="9">
    <source>
        <dbReference type="Proteomes" id="UP000041827"/>
    </source>
</evidence>
<dbReference type="GO" id="GO:0015667">
    <property type="term" value="F:site-specific DNA-methyltransferase (cytosine-N4-specific) activity"/>
    <property type="evidence" value="ECO:0007669"/>
    <property type="project" value="UniProtKB-EC"/>
</dbReference>
<accession>A0A0T8U747</accession>
<dbReference type="Gene3D" id="3.40.50.150">
    <property type="entry name" value="Vaccinia Virus protein VP39"/>
    <property type="match status" value="1"/>
</dbReference>
<dbReference type="InterPro" id="IPR017985">
    <property type="entry name" value="MeTrfase_CN4_CS"/>
</dbReference>
<proteinExistence type="inferred from homology"/>
<dbReference type="InterPro" id="IPR029063">
    <property type="entry name" value="SAM-dependent_MTases_sf"/>
</dbReference>
<gene>
    <name evidence="8" type="ORF">ERS021757_00938</name>
</gene>
<comment type="catalytic activity">
    <reaction evidence="7">
        <text>a 2'-deoxycytidine in DNA + S-adenosyl-L-methionine = an N(4)-methyl-2'-deoxycytidine in DNA + S-adenosyl-L-homocysteine + H(+)</text>
        <dbReference type="Rhea" id="RHEA:16857"/>
        <dbReference type="Rhea" id="RHEA-COMP:11369"/>
        <dbReference type="Rhea" id="RHEA-COMP:13674"/>
        <dbReference type="ChEBI" id="CHEBI:15378"/>
        <dbReference type="ChEBI" id="CHEBI:57856"/>
        <dbReference type="ChEBI" id="CHEBI:59789"/>
        <dbReference type="ChEBI" id="CHEBI:85452"/>
        <dbReference type="ChEBI" id="CHEBI:137933"/>
        <dbReference type="EC" id="2.1.1.113"/>
    </reaction>
</comment>
<evidence type="ECO:0000256" key="5">
    <source>
        <dbReference type="ARBA" id="ARBA00022691"/>
    </source>
</evidence>
<dbReference type="PROSITE" id="PS00093">
    <property type="entry name" value="N4_MTASE"/>
    <property type="match status" value="1"/>
</dbReference>
<evidence type="ECO:0000256" key="7">
    <source>
        <dbReference type="ARBA" id="ARBA00049120"/>
    </source>
</evidence>
<dbReference type="AlphaFoldDB" id="A0A0T8U747"/>
<dbReference type="Proteomes" id="UP000041827">
    <property type="component" value="Unassembled WGS sequence"/>
</dbReference>
<name>A0A0T8U747_9STRE</name>
<dbReference type="SUPFAM" id="SSF53335">
    <property type="entry name" value="S-adenosyl-L-methionine-dependent methyltransferases"/>
    <property type="match status" value="1"/>
</dbReference>
<organism evidence="8 9">
    <name type="scientific">Streptococcus pseudopneumoniae</name>
    <dbReference type="NCBI Taxonomy" id="257758"/>
    <lineage>
        <taxon>Bacteria</taxon>
        <taxon>Bacillati</taxon>
        <taxon>Bacillota</taxon>
        <taxon>Bacilli</taxon>
        <taxon>Lactobacillales</taxon>
        <taxon>Streptococcaceae</taxon>
        <taxon>Streptococcus</taxon>
    </lineage>
</organism>
<dbReference type="GO" id="GO:0009307">
    <property type="term" value="P:DNA restriction-modification system"/>
    <property type="evidence" value="ECO:0007669"/>
    <property type="project" value="UniProtKB-KW"/>
</dbReference>
<dbReference type="RefSeq" id="WP_004242334.1">
    <property type="nucleotide sequence ID" value="NZ_CGVP01000010.1"/>
</dbReference>
<dbReference type="EMBL" id="CMJT01000007">
    <property type="protein sequence ID" value="CKA91255.1"/>
    <property type="molecule type" value="Genomic_DNA"/>
</dbReference>
<evidence type="ECO:0000256" key="4">
    <source>
        <dbReference type="ARBA" id="ARBA00022679"/>
    </source>
</evidence>
<keyword evidence="6" id="KW-0680">Restriction system</keyword>
<dbReference type="GO" id="GO:0003677">
    <property type="term" value="F:DNA binding"/>
    <property type="evidence" value="ECO:0007669"/>
    <property type="project" value="InterPro"/>
</dbReference>
<reference evidence="9" key="1">
    <citation type="submission" date="2015-03" db="EMBL/GenBank/DDBJ databases">
        <authorList>
            <consortium name="Pathogen Informatics"/>
        </authorList>
    </citation>
    <scope>NUCLEOTIDE SEQUENCE [LARGE SCALE GENOMIC DNA]</scope>
    <source>
        <strain evidence="9">SMRU2248</strain>
    </source>
</reference>
<evidence type="ECO:0000256" key="6">
    <source>
        <dbReference type="ARBA" id="ARBA00022747"/>
    </source>
</evidence>
<evidence type="ECO:0000313" key="8">
    <source>
        <dbReference type="EMBL" id="CKA91255.1"/>
    </source>
</evidence>
<evidence type="ECO:0000256" key="3">
    <source>
        <dbReference type="ARBA" id="ARBA00022603"/>
    </source>
</evidence>
<protein>
    <recommendedName>
        <fullName evidence="2">site-specific DNA-methyltransferase (cytosine-N(4)-specific)</fullName>
        <ecNumber evidence="2">2.1.1.113</ecNumber>
    </recommendedName>
</protein>
<sequence length="42" mass="4849">MKTENKAYLGDSRAMEDVENDSVDLIITSPPYFNLVDYQHDN</sequence>
<keyword evidence="3" id="KW-0489">Methyltransferase</keyword>
<comment type="similarity">
    <text evidence="1">Belongs to the N(4)/N(6)-methyltransferase family. N(4) subfamily.</text>
</comment>
<keyword evidence="5" id="KW-0949">S-adenosyl-L-methionine</keyword>
<keyword evidence="4" id="KW-0808">Transferase</keyword>
<dbReference type="GO" id="GO:0032259">
    <property type="term" value="P:methylation"/>
    <property type="evidence" value="ECO:0007669"/>
    <property type="project" value="UniProtKB-KW"/>
</dbReference>
<dbReference type="EC" id="2.1.1.113" evidence="2"/>
<evidence type="ECO:0000256" key="2">
    <source>
        <dbReference type="ARBA" id="ARBA00012185"/>
    </source>
</evidence>
<evidence type="ECO:0000256" key="1">
    <source>
        <dbReference type="ARBA" id="ARBA00010203"/>
    </source>
</evidence>